<feature type="chain" id="PRO_5035189344" description="PEP-CTERM sorting domain-containing protein" evidence="1">
    <location>
        <begin position="29"/>
        <end position="226"/>
    </location>
</feature>
<evidence type="ECO:0000313" key="2">
    <source>
        <dbReference type="EMBL" id="MBD2773554.1"/>
    </source>
</evidence>
<gene>
    <name evidence="2" type="ORF">ICL16_16100</name>
</gene>
<comment type="caution">
    <text evidence="2">The sequence shown here is derived from an EMBL/GenBank/DDBJ whole genome shotgun (WGS) entry which is preliminary data.</text>
</comment>
<dbReference type="EMBL" id="JACXAE010000054">
    <property type="protein sequence ID" value="MBD2773554.1"/>
    <property type="molecule type" value="Genomic_DNA"/>
</dbReference>
<organism evidence="2 3">
    <name type="scientific">Iningainema tapete BLCC-T55</name>
    <dbReference type="NCBI Taxonomy" id="2748662"/>
    <lineage>
        <taxon>Bacteria</taxon>
        <taxon>Bacillati</taxon>
        <taxon>Cyanobacteriota</taxon>
        <taxon>Cyanophyceae</taxon>
        <taxon>Nostocales</taxon>
        <taxon>Scytonemataceae</taxon>
        <taxon>Iningainema tapete</taxon>
    </lineage>
</organism>
<accession>A0A8J6XL07</accession>
<keyword evidence="1" id="KW-0732">Signal</keyword>
<feature type="signal peptide" evidence="1">
    <location>
        <begin position="1"/>
        <end position="28"/>
    </location>
</feature>
<protein>
    <recommendedName>
        <fullName evidence="4">PEP-CTERM sorting domain-containing protein</fullName>
    </recommendedName>
</protein>
<reference evidence="2" key="1">
    <citation type="submission" date="2020-09" db="EMBL/GenBank/DDBJ databases">
        <title>Iningainema tapete sp. nov. (Scytonemataceae, Cyanobacteria) from greenhouses in central Florida (USA) produces two types of nodularin with biosynthetic potential for microcystin-LR and anabaenopeptins.</title>
        <authorList>
            <person name="Berthold D.E."/>
            <person name="Lefler F.W."/>
            <person name="Huang I.-S."/>
            <person name="Abdulla H."/>
            <person name="Zimba P.V."/>
            <person name="Laughinghouse H.D. IV."/>
        </authorList>
    </citation>
    <scope>NUCLEOTIDE SEQUENCE</scope>
    <source>
        <strain evidence="2">BLCCT55</strain>
    </source>
</reference>
<dbReference type="RefSeq" id="WP_190829487.1">
    <property type="nucleotide sequence ID" value="NZ_CAWPPI010000054.1"/>
</dbReference>
<name>A0A8J6XL07_9CYAN</name>
<proteinExistence type="predicted"/>
<sequence length="226" mass="23734">MDKQKFSPAVAFSTFIAVGTAALAPAQAALLDFSFTTTNGGTGTFTLNTGTSPSAEPAIFAQGVTGISYPNAISNFSISAPYVNLSSVTTDFSVVPSITSAFIGFPANLGVLSSISYPPGCITSPGFTCLFDIAIFYTGNLSELPLLSDNPNSYSTSVAVDFFDPTTQELLVRDFITNFQVVRKQPVPEPNVGWSILTFGIGGLGLLLRHSPRQKNVLANPTSIEG</sequence>
<evidence type="ECO:0008006" key="4">
    <source>
        <dbReference type="Google" id="ProtNLM"/>
    </source>
</evidence>
<evidence type="ECO:0000256" key="1">
    <source>
        <dbReference type="SAM" id="SignalP"/>
    </source>
</evidence>
<dbReference type="AlphaFoldDB" id="A0A8J6XL07"/>
<keyword evidence="3" id="KW-1185">Reference proteome</keyword>
<dbReference type="Proteomes" id="UP000629098">
    <property type="component" value="Unassembled WGS sequence"/>
</dbReference>
<evidence type="ECO:0000313" key="3">
    <source>
        <dbReference type="Proteomes" id="UP000629098"/>
    </source>
</evidence>